<evidence type="ECO:0000313" key="4">
    <source>
        <dbReference type="Proteomes" id="UP001620645"/>
    </source>
</evidence>
<evidence type="ECO:0000259" key="2">
    <source>
        <dbReference type="PROSITE" id="PS51038"/>
    </source>
</evidence>
<feature type="region of interest" description="Disordered" evidence="1">
    <location>
        <begin position="195"/>
        <end position="280"/>
    </location>
</feature>
<dbReference type="Proteomes" id="UP001620645">
    <property type="component" value="Unassembled WGS sequence"/>
</dbReference>
<dbReference type="InterPro" id="IPR043151">
    <property type="entry name" value="BAH_sf"/>
</dbReference>
<protein>
    <recommendedName>
        <fullName evidence="2">BAH domain-containing protein</fullName>
    </recommendedName>
</protein>
<dbReference type="SMART" id="SM00439">
    <property type="entry name" value="BAH"/>
    <property type="match status" value="1"/>
</dbReference>
<feature type="compositionally biased region" description="Low complexity" evidence="1">
    <location>
        <begin position="412"/>
        <end position="432"/>
    </location>
</feature>
<feature type="compositionally biased region" description="Polar residues" evidence="1">
    <location>
        <begin position="195"/>
        <end position="206"/>
    </location>
</feature>
<feature type="compositionally biased region" description="Basic residues" evidence="1">
    <location>
        <begin position="452"/>
        <end position="473"/>
    </location>
</feature>
<dbReference type="Pfam" id="PF01426">
    <property type="entry name" value="BAH"/>
    <property type="match status" value="1"/>
</dbReference>
<dbReference type="Gene3D" id="2.30.30.490">
    <property type="match status" value="1"/>
</dbReference>
<name>A0ABD2J6H1_HETSC</name>
<proteinExistence type="predicted"/>
<reference evidence="3 4" key="1">
    <citation type="submission" date="2024-10" db="EMBL/GenBank/DDBJ databases">
        <authorList>
            <person name="Kim D."/>
        </authorList>
    </citation>
    <scope>NUCLEOTIDE SEQUENCE [LARGE SCALE GENOMIC DNA]</scope>
    <source>
        <strain evidence="3">Taebaek</strain>
    </source>
</reference>
<dbReference type="PANTHER" id="PTHR46576:SF1">
    <property type="entry name" value="BROMO ADJACENT HOMOLOGY DOMAIN-CONTAINING 1 PROTEIN"/>
    <property type="match status" value="1"/>
</dbReference>
<organism evidence="3 4">
    <name type="scientific">Heterodera schachtii</name>
    <name type="common">Sugarbeet cyst nematode worm</name>
    <name type="synonym">Tylenchus schachtii</name>
    <dbReference type="NCBI Taxonomy" id="97005"/>
    <lineage>
        <taxon>Eukaryota</taxon>
        <taxon>Metazoa</taxon>
        <taxon>Ecdysozoa</taxon>
        <taxon>Nematoda</taxon>
        <taxon>Chromadorea</taxon>
        <taxon>Rhabditida</taxon>
        <taxon>Tylenchina</taxon>
        <taxon>Tylenchomorpha</taxon>
        <taxon>Tylenchoidea</taxon>
        <taxon>Heteroderidae</taxon>
        <taxon>Heteroderinae</taxon>
        <taxon>Heterodera</taxon>
    </lineage>
</organism>
<evidence type="ECO:0000313" key="3">
    <source>
        <dbReference type="EMBL" id="KAL3083208.1"/>
    </source>
</evidence>
<dbReference type="CDD" id="cd04370">
    <property type="entry name" value="BAH"/>
    <property type="match status" value="1"/>
</dbReference>
<sequence length="755" mass="83588">MISAIGGDHFSAKDELKWTSVVESVRNNPLLNMQWHLCFPPSLATSSSSVEGTVQTIQQQFWHSSDGEPVHGQMFPPGFWRQLADSPPHPGCSSASPLSSSSVSPLSSSAFCYCSVPSLPSIGPSVAVHSLAAQQNDNQCQLLLRQQQQHHSQFVLTTFSTEDSLGFHSLNRQQNLAMADDLFNDLSKYISNLGQPCEQNEQNGQTLVPMPSPKVFTEGEDGGEAETDGDEQRERDGTKAENEDGERRMDGDSGEREETDRETEHELQKEVPKTAEEMEKEWHDENLLLHALPPTPPAKHFIPQLLIQQQQTQSAAPSYEMTVASESFGIMPELERQEIMGQPNAAPPADAGEEDENACPPQLDAEETMDRPILSIPKRLLEMALTAITAHSKKQKGADASAALCPRPAPSLPSSVCFSSSSSSSSNISDDPSSNERKRRNGQTDGGAERPLRKRRRVRSRIGPRRKQRGQRQKGRDAERHNGEVEEQQHIDNGTAPLRMALISVPKEAEANLEDQKTMKKRNRKGQSIAAEHKRAGAASLLPLVSNWRPLGPGSVRRPFPDCRDTSICYGAIRHRSVPNVAIRVGDCVQINSADSADDLFVGRVLAIHYQSEDRSLQLTLLWFYTPRQLPTALPLSEFDPRELFASKHLDSVNVDSVNAVVHVLTFAEYCRYRAEFAFNRLSKGPSPTRPPPCPPPVSNYPRRDFLPPFGTPSDAVFFCRGVFSLTKKRTLSFACAKPTKSLRALRPKITKSCE</sequence>
<dbReference type="PROSITE" id="PS51038">
    <property type="entry name" value="BAH"/>
    <property type="match status" value="1"/>
</dbReference>
<dbReference type="PANTHER" id="PTHR46576">
    <property type="entry name" value="BROMO ADJACENT HOMOLOGY DOMAIN-CONTAINING 1 PROTEIN"/>
    <property type="match status" value="1"/>
</dbReference>
<feature type="domain" description="BAH" evidence="2">
    <location>
        <begin position="581"/>
        <end position="735"/>
    </location>
</feature>
<dbReference type="InterPro" id="IPR001025">
    <property type="entry name" value="BAH_dom"/>
</dbReference>
<dbReference type="EMBL" id="JBICCN010000254">
    <property type="protein sequence ID" value="KAL3083208.1"/>
    <property type="molecule type" value="Genomic_DNA"/>
</dbReference>
<feature type="compositionally biased region" description="Basic and acidic residues" evidence="1">
    <location>
        <begin position="474"/>
        <end position="490"/>
    </location>
</feature>
<evidence type="ECO:0000256" key="1">
    <source>
        <dbReference type="SAM" id="MobiDB-lite"/>
    </source>
</evidence>
<feature type="region of interest" description="Disordered" evidence="1">
    <location>
        <begin position="341"/>
        <end position="369"/>
    </location>
</feature>
<gene>
    <name evidence="3" type="ORF">niasHS_011010</name>
</gene>
<feature type="compositionally biased region" description="Basic and acidic residues" evidence="1">
    <location>
        <begin position="230"/>
        <end position="280"/>
    </location>
</feature>
<feature type="compositionally biased region" description="Acidic residues" evidence="1">
    <location>
        <begin position="218"/>
        <end position="229"/>
    </location>
</feature>
<feature type="region of interest" description="Disordered" evidence="1">
    <location>
        <begin position="411"/>
        <end position="496"/>
    </location>
</feature>
<keyword evidence="4" id="KW-1185">Reference proteome</keyword>
<dbReference type="AlphaFoldDB" id="A0ABD2J6H1"/>
<accession>A0ABD2J6H1</accession>
<comment type="caution">
    <text evidence="3">The sequence shown here is derived from an EMBL/GenBank/DDBJ whole genome shotgun (WGS) entry which is preliminary data.</text>
</comment>
<dbReference type="InterPro" id="IPR053032">
    <property type="entry name" value="BAH_domain-containing"/>
</dbReference>